<dbReference type="Pfam" id="PF01534">
    <property type="entry name" value="Frizzled"/>
    <property type="match status" value="2"/>
</dbReference>
<dbReference type="InterPro" id="IPR015526">
    <property type="entry name" value="Frizzled/SFRP"/>
</dbReference>
<gene>
    <name evidence="15" type="ORF">ElyMa_004778200</name>
</gene>
<feature type="domain" description="G-protein coupled receptors family 2 profile 2" evidence="14">
    <location>
        <begin position="282"/>
        <end position="639"/>
    </location>
</feature>
<keyword evidence="4 11" id="KW-0812">Transmembrane</keyword>
<feature type="disulfide bond" evidence="9">
    <location>
        <begin position="48"/>
        <end position="94"/>
    </location>
</feature>
<name>A0AAV4IGB6_9GAST</name>
<feature type="disulfide bond" evidence="9">
    <location>
        <begin position="116"/>
        <end position="140"/>
    </location>
</feature>
<proteinExistence type="inferred from homology"/>
<accession>A0AAV4IGB6</accession>
<evidence type="ECO:0000256" key="12">
    <source>
        <dbReference type="SAM" id="SignalP"/>
    </source>
</evidence>
<dbReference type="InterPro" id="IPR017981">
    <property type="entry name" value="GPCR_2-like_7TM"/>
</dbReference>
<dbReference type="EMBL" id="BMAT01009583">
    <property type="protein sequence ID" value="GFS09269.1"/>
    <property type="molecule type" value="Genomic_DNA"/>
</dbReference>
<evidence type="ECO:0000256" key="7">
    <source>
        <dbReference type="ARBA" id="ARBA00023157"/>
    </source>
</evidence>
<evidence type="ECO:0000256" key="9">
    <source>
        <dbReference type="PROSITE-ProRule" id="PRU00090"/>
    </source>
</evidence>
<comment type="similarity">
    <text evidence="2">Belongs to the G-protein coupled receptor Fz/Smo family.</text>
</comment>
<feature type="transmembrane region" description="Helical" evidence="11">
    <location>
        <begin position="367"/>
        <end position="398"/>
    </location>
</feature>
<evidence type="ECO:0000256" key="4">
    <source>
        <dbReference type="ARBA" id="ARBA00022692"/>
    </source>
</evidence>
<evidence type="ECO:0000256" key="5">
    <source>
        <dbReference type="ARBA" id="ARBA00022989"/>
    </source>
</evidence>
<evidence type="ECO:0000313" key="15">
    <source>
        <dbReference type="EMBL" id="GFS09269.1"/>
    </source>
</evidence>
<dbReference type="GO" id="GO:0035567">
    <property type="term" value="P:non-canonical Wnt signaling pathway"/>
    <property type="evidence" value="ECO:0007669"/>
    <property type="project" value="TreeGrafter"/>
</dbReference>
<comment type="caution">
    <text evidence="15">The sequence shown here is derived from an EMBL/GenBank/DDBJ whole genome shotgun (WGS) entry which is preliminary data.</text>
</comment>
<feature type="transmembrane region" description="Helical" evidence="11">
    <location>
        <begin position="541"/>
        <end position="568"/>
    </location>
</feature>
<dbReference type="GO" id="GO:0060070">
    <property type="term" value="P:canonical Wnt signaling pathway"/>
    <property type="evidence" value="ECO:0007669"/>
    <property type="project" value="TreeGrafter"/>
</dbReference>
<evidence type="ECO:0000259" key="14">
    <source>
        <dbReference type="PROSITE" id="PS50261"/>
    </source>
</evidence>
<dbReference type="InterPro" id="IPR020067">
    <property type="entry name" value="Frizzled_dom"/>
</dbReference>
<feature type="signal peptide" evidence="12">
    <location>
        <begin position="1"/>
        <end position="31"/>
    </location>
</feature>
<feature type="transmembrane region" description="Helical" evidence="11">
    <location>
        <begin position="318"/>
        <end position="338"/>
    </location>
</feature>
<keyword evidence="3" id="KW-0217">Developmental protein</keyword>
<feature type="disulfide bond" evidence="9">
    <location>
        <begin position="112"/>
        <end position="153"/>
    </location>
</feature>
<dbReference type="SMART" id="SM00063">
    <property type="entry name" value="FRI"/>
    <property type="match status" value="1"/>
</dbReference>
<evidence type="ECO:0000256" key="10">
    <source>
        <dbReference type="SAM" id="MobiDB-lite"/>
    </source>
</evidence>
<dbReference type="Proteomes" id="UP000762676">
    <property type="component" value="Unassembled WGS sequence"/>
</dbReference>
<feature type="compositionally biased region" description="Basic residues" evidence="10">
    <location>
        <begin position="696"/>
        <end position="705"/>
    </location>
</feature>
<reference evidence="15 16" key="1">
    <citation type="journal article" date="2021" name="Elife">
        <title>Chloroplast acquisition without the gene transfer in kleptoplastic sea slugs, Plakobranchus ocellatus.</title>
        <authorList>
            <person name="Maeda T."/>
            <person name="Takahashi S."/>
            <person name="Yoshida T."/>
            <person name="Shimamura S."/>
            <person name="Takaki Y."/>
            <person name="Nagai Y."/>
            <person name="Toyoda A."/>
            <person name="Suzuki Y."/>
            <person name="Arimoto A."/>
            <person name="Ishii H."/>
            <person name="Satoh N."/>
            <person name="Nishiyama T."/>
            <person name="Hasebe M."/>
            <person name="Maruyama T."/>
            <person name="Minagawa J."/>
            <person name="Obokata J."/>
            <person name="Shigenobu S."/>
        </authorList>
    </citation>
    <scope>NUCLEOTIDE SEQUENCE [LARGE SCALE GENOMIC DNA]</scope>
</reference>
<dbReference type="AlphaFoldDB" id="A0AAV4IGB6"/>
<dbReference type="PROSITE" id="PS50038">
    <property type="entry name" value="FZ"/>
    <property type="match status" value="1"/>
</dbReference>
<feature type="chain" id="PRO_5043562475" evidence="12">
    <location>
        <begin position="32"/>
        <end position="714"/>
    </location>
</feature>
<evidence type="ECO:0000313" key="16">
    <source>
        <dbReference type="Proteomes" id="UP000762676"/>
    </source>
</evidence>
<dbReference type="Gene3D" id="1.20.1070.10">
    <property type="entry name" value="Rhodopsin 7-helix transmembrane proteins"/>
    <property type="match status" value="1"/>
</dbReference>
<feature type="compositionally biased region" description="Low complexity" evidence="10">
    <location>
        <begin position="678"/>
        <end position="695"/>
    </location>
</feature>
<dbReference type="PANTHER" id="PTHR11309">
    <property type="entry name" value="FRIZZLED"/>
    <property type="match status" value="1"/>
</dbReference>
<feature type="compositionally biased region" description="Low complexity" evidence="10">
    <location>
        <begin position="500"/>
        <end position="517"/>
    </location>
</feature>
<dbReference type="PANTHER" id="PTHR11309:SF23">
    <property type="entry name" value="FRIZZLED-4"/>
    <property type="match status" value="1"/>
</dbReference>
<keyword evidence="16" id="KW-1185">Reference proteome</keyword>
<sequence length="714" mass="79191">MESINNSRKGRPPCYSRLMLFFTALLGLVDAQGTESVRTCQPIRYESCKGLGYNVTGMPNLVDHLTEADARLQLQTFQPLIQYECSSRLNFFLCSVYLPMCTEKVKTPIGPCRPLCEGVRALCEPVLQTFGYPWPSLLNCSKFPPENNQKHMCMDGPQVELRKTVKGIVNRKKPFPGSHPPPLFPPRPNIHGPEHTTIAASVRQPNNPNKIPPGGYNFPPLSRPGLPDSSVYSTNLPRQNWEPCRQLGYYQFYKYTYINRTARCALMCHEHDAFSADNKQFAHVWMSVWAIICFISTLFTVLTFLLDARRFQYPERPIVLMATCYNIYSIAYLVRLIAGREDIACDLESQSNLNVLTQEGLENTDCAIVFLLLYFFGSASALWWLVLSVTWFMAAGLGWGHEAIQAQSSYFHLVAWAIPAIKTIIILVMRDVDADELTGTCFVGNQKTSTLMGFAIAPHAVYLIIGTGFLAAGFISRYRSGRGGASTKSYSARTMDKSQQQHLQPHNNQLHQQQHQPAITPLSTSSGCTSSLPGRSEDKFLLLRIGLFSLLYTVPAACVLGCLLYEYLVRDSWYKGDPLPKMSTVPFSLMSKPPVTLTPLAPAPSSSPNVGLFTLKLFMSLVMGTTSGVWVLINKKLGAWRVVLARICQSGDRGASRDPTRKGVSQCSHVMHQYHAVPAKSGGPAVSGSAGSSSRPARHGKTSKKFRSDGETIV</sequence>
<keyword evidence="7 9" id="KW-1015">Disulfide bond</keyword>
<feature type="region of interest" description="Disordered" evidence="10">
    <location>
        <begin position="486"/>
        <end position="531"/>
    </location>
</feature>
<keyword evidence="12" id="KW-0732">Signal</keyword>
<dbReference type="InterPro" id="IPR036790">
    <property type="entry name" value="Frizzled_dom_sf"/>
</dbReference>
<dbReference type="Pfam" id="PF01392">
    <property type="entry name" value="Fz"/>
    <property type="match status" value="1"/>
</dbReference>
<dbReference type="GO" id="GO:0005886">
    <property type="term" value="C:plasma membrane"/>
    <property type="evidence" value="ECO:0007669"/>
    <property type="project" value="TreeGrafter"/>
</dbReference>
<dbReference type="InterPro" id="IPR000539">
    <property type="entry name" value="Frizzled/Smoothened_7TM"/>
</dbReference>
<evidence type="ECO:0000256" key="6">
    <source>
        <dbReference type="ARBA" id="ARBA00023136"/>
    </source>
</evidence>
<dbReference type="GO" id="GO:0042813">
    <property type="term" value="F:Wnt receptor activity"/>
    <property type="evidence" value="ECO:0007669"/>
    <property type="project" value="TreeGrafter"/>
</dbReference>
<dbReference type="PRINTS" id="PR00489">
    <property type="entry name" value="FRIZZLED"/>
</dbReference>
<feature type="transmembrane region" description="Helical" evidence="11">
    <location>
        <begin position="449"/>
        <end position="475"/>
    </location>
</feature>
<evidence type="ECO:0000256" key="1">
    <source>
        <dbReference type="ARBA" id="ARBA00004141"/>
    </source>
</evidence>
<feature type="region of interest" description="Disordered" evidence="10">
    <location>
        <begin position="678"/>
        <end position="714"/>
    </location>
</feature>
<keyword evidence="5 11" id="KW-1133">Transmembrane helix</keyword>
<organism evidence="15 16">
    <name type="scientific">Elysia marginata</name>
    <dbReference type="NCBI Taxonomy" id="1093978"/>
    <lineage>
        <taxon>Eukaryota</taxon>
        <taxon>Metazoa</taxon>
        <taxon>Spiralia</taxon>
        <taxon>Lophotrochozoa</taxon>
        <taxon>Mollusca</taxon>
        <taxon>Gastropoda</taxon>
        <taxon>Heterobranchia</taxon>
        <taxon>Euthyneura</taxon>
        <taxon>Panpulmonata</taxon>
        <taxon>Sacoglossa</taxon>
        <taxon>Placobranchoidea</taxon>
        <taxon>Plakobranchidae</taxon>
        <taxon>Elysia</taxon>
    </lineage>
</organism>
<dbReference type="Gene3D" id="1.10.2000.10">
    <property type="entry name" value="Frizzled cysteine-rich domain"/>
    <property type="match status" value="1"/>
</dbReference>
<feature type="domain" description="FZ" evidence="13">
    <location>
        <begin position="35"/>
        <end position="156"/>
    </location>
</feature>
<keyword evidence="6 11" id="KW-0472">Membrane</keyword>
<dbReference type="SUPFAM" id="SSF63501">
    <property type="entry name" value="Frizzled cysteine-rich domain"/>
    <property type="match status" value="1"/>
</dbReference>
<feature type="compositionally biased region" description="Polar residues" evidence="10">
    <location>
        <begin position="521"/>
        <end position="531"/>
    </location>
</feature>
<evidence type="ECO:0000256" key="2">
    <source>
        <dbReference type="ARBA" id="ARBA00008077"/>
    </source>
</evidence>
<protein>
    <submittedName>
        <fullName evidence="15">Frizzled-4</fullName>
    </submittedName>
</protein>
<evidence type="ECO:0000256" key="11">
    <source>
        <dbReference type="SAM" id="Phobius"/>
    </source>
</evidence>
<feature type="transmembrane region" description="Helical" evidence="11">
    <location>
        <begin position="410"/>
        <end position="429"/>
    </location>
</feature>
<comment type="subcellular location">
    <subcellularLocation>
        <location evidence="1">Membrane</location>
        <topology evidence="1">Multi-pass membrane protein</topology>
    </subcellularLocation>
</comment>
<dbReference type="GO" id="GO:0017147">
    <property type="term" value="F:Wnt-protein binding"/>
    <property type="evidence" value="ECO:0007669"/>
    <property type="project" value="TreeGrafter"/>
</dbReference>
<evidence type="ECO:0000259" key="13">
    <source>
        <dbReference type="PROSITE" id="PS50038"/>
    </source>
</evidence>
<evidence type="ECO:0000256" key="3">
    <source>
        <dbReference type="ARBA" id="ARBA00022473"/>
    </source>
</evidence>
<dbReference type="SMART" id="SM01330">
    <property type="entry name" value="Frizzled"/>
    <property type="match status" value="1"/>
</dbReference>
<feature type="transmembrane region" description="Helical" evidence="11">
    <location>
        <begin position="610"/>
        <end position="633"/>
    </location>
</feature>
<feature type="disulfide bond" evidence="9">
    <location>
        <begin position="85"/>
        <end position="123"/>
    </location>
</feature>
<feature type="disulfide bond" evidence="9">
    <location>
        <begin position="40"/>
        <end position="101"/>
    </location>
</feature>
<feature type="transmembrane region" description="Helical" evidence="11">
    <location>
        <begin position="284"/>
        <end position="306"/>
    </location>
</feature>
<keyword evidence="8" id="KW-0675">Receptor</keyword>
<evidence type="ECO:0000256" key="8">
    <source>
        <dbReference type="ARBA" id="ARBA00023170"/>
    </source>
</evidence>
<dbReference type="PROSITE" id="PS50261">
    <property type="entry name" value="G_PROTEIN_RECEP_F2_4"/>
    <property type="match status" value="1"/>
</dbReference>